<sequence>MKVSAAAVGALAGLAGLALWFWRGGPKLPPGTDAIIERVAGSDLSHVVAGETGHVDSGGVRIWYESIPAAGPEKGVVLLSTSMGGDSLFWPPGFIRDLGRAGYRVIRYDQRGTGASDWMPEWSRRHPYSLLDMADDAIAVLDALQVEKAHLIGLSLGGFVAQEVAIGHPGRVASLTLMSTAADPTDASLPAPRMGPMLRAALAGIPILRYRLLGGEKNLVKEIVAKTISGNGYEGLDVEELAELVV</sequence>
<dbReference type="RefSeq" id="WP_286268157.1">
    <property type="nucleotide sequence ID" value="NZ_AP028056.1"/>
</dbReference>
<organism evidence="2 3">
    <name type="scientific">Brooklawnia propionicigenes</name>
    <dbReference type="NCBI Taxonomy" id="3041175"/>
    <lineage>
        <taxon>Bacteria</taxon>
        <taxon>Bacillati</taxon>
        <taxon>Actinomycetota</taxon>
        <taxon>Actinomycetes</taxon>
        <taxon>Propionibacteriales</taxon>
        <taxon>Propionibacteriaceae</taxon>
        <taxon>Brooklawnia</taxon>
    </lineage>
</organism>
<protein>
    <recommendedName>
        <fullName evidence="1">AB hydrolase-1 domain-containing protein</fullName>
    </recommendedName>
</protein>
<proteinExistence type="predicted"/>
<dbReference type="InterPro" id="IPR050471">
    <property type="entry name" value="AB_hydrolase"/>
</dbReference>
<dbReference type="Proteomes" id="UP001431656">
    <property type="component" value="Chromosome"/>
</dbReference>
<dbReference type="GO" id="GO:0003824">
    <property type="term" value="F:catalytic activity"/>
    <property type="evidence" value="ECO:0007669"/>
    <property type="project" value="UniProtKB-ARBA"/>
</dbReference>
<dbReference type="PANTHER" id="PTHR43433">
    <property type="entry name" value="HYDROLASE, ALPHA/BETA FOLD FAMILY PROTEIN"/>
    <property type="match status" value="1"/>
</dbReference>
<evidence type="ECO:0000259" key="1">
    <source>
        <dbReference type="Pfam" id="PF00561"/>
    </source>
</evidence>
<evidence type="ECO:0000313" key="2">
    <source>
        <dbReference type="EMBL" id="BEH01831.1"/>
    </source>
</evidence>
<dbReference type="AlphaFoldDB" id="A0AAN0K6G5"/>
<reference evidence="2" key="1">
    <citation type="journal article" date="2024" name="Int. J. Syst. Evol. Microbiol.">
        <title>Brooklawnia propionicigenes sp. nov., a facultatively anaerobic, propionate-producing bacterium isolated from a methanogenic reactor treating waste from cattle farms.</title>
        <authorList>
            <person name="Akita Y."/>
            <person name="Ueki A."/>
            <person name="Tonouchi A."/>
            <person name="Sugawara Y."/>
            <person name="Honma S."/>
            <person name="Kaku N."/>
            <person name="Ueki K."/>
        </authorList>
    </citation>
    <scope>NUCLEOTIDE SEQUENCE</scope>
    <source>
        <strain evidence="2">SH051</strain>
    </source>
</reference>
<dbReference type="Gene3D" id="3.40.50.1820">
    <property type="entry name" value="alpha/beta hydrolase"/>
    <property type="match status" value="1"/>
</dbReference>
<dbReference type="InterPro" id="IPR029058">
    <property type="entry name" value="AB_hydrolase_fold"/>
</dbReference>
<keyword evidence="3" id="KW-1185">Reference proteome</keyword>
<dbReference type="Pfam" id="PF00561">
    <property type="entry name" value="Abhydrolase_1"/>
    <property type="match status" value="1"/>
</dbReference>
<feature type="domain" description="AB hydrolase-1" evidence="1">
    <location>
        <begin position="76"/>
        <end position="190"/>
    </location>
</feature>
<dbReference type="InterPro" id="IPR000073">
    <property type="entry name" value="AB_hydrolase_1"/>
</dbReference>
<dbReference type="EMBL" id="AP028056">
    <property type="protein sequence ID" value="BEH01831.1"/>
    <property type="molecule type" value="Genomic_DNA"/>
</dbReference>
<evidence type="ECO:0000313" key="3">
    <source>
        <dbReference type="Proteomes" id="UP001431656"/>
    </source>
</evidence>
<dbReference type="SUPFAM" id="SSF53474">
    <property type="entry name" value="alpha/beta-Hydrolases"/>
    <property type="match status" value="1"/>
</dbReference>
<accession>A0AAN0K6G5</accession>
<name>A0AAN0K6G5_9ACTN</name>
<dbReference type="PRINTS" id="PR00111">
    <property type="entry name" value="ABHYDROLASE"/>
</dbReference>
<gene>
    <name evidence="2" type="ORF">brsh051_11120</name>
</gene>
<dbReference type="KEGG" id="broo:brsh051_11120"/>
<dbReference type="PANTHER" id="PTHR43433:SF5">
    <property type="entry name" value="AB HYDROLASE-1 DOMAIN-CONTAINING PROTEIN"/>
    <property type="match status" value="1"/>
</dbReference>